<sequence length="356" mass="38746">MGSVPVDAARPWKGIVYAIGIVASLVTYSYCQERIMTRPFVVKDEERLFTETSFLVLSNRLSAAAAAAVMLVAFGGVRALAPQAPIDRFPLVSVANLLATTCQYEALKWISLPTQALLKCAKLIPVMVLSTLLSKRTYTTIDYSSAVLVGLGTASFMNGNITSRVATEGNCWIGLLLMLGNICFDSFLMAYQERLFLGYKLSSNSQMLYVNLFSGLLSLLSCIPGGALRSSWSLLISSKQFTKELCLLTLGAVSAQFFITSTIQEFGAVFFGTVITVQQVSSVMVSSFVIGTKLSSWQWFSCGIVFTALSARNVSKWIHALRSRNGHVRRGSEISQVDDQQGGKQSVLVGISDRND</sequence>
<feature type="transmembrane region" description="Helical" evidence="6">
    <location>
        <begin position="61"/>
        <end position="81"/>
    </location>
</feature>
<evidence type="ECO:0000256" key="3">
    <source>
        <dbReference type="ARBA" id="ARBA00022692"/>
    </source>
</evidence>
<feature type="transmembrane region" description="Helical" evidence="6">
    <location>
        <begin position="240"/>
        <end position="259"/>
    </location>
</feature>
<evidence type="ECO:0000256" key="1">
    <source>
        <dbReference type="ARBA" id="ARBA00004141"/>
    </source>
</evidence>
<feature type="transmembrane region" description="Helical" evidence="6">
    <location>
        <begin position="146"/>
        <end position="166"/>
    </location>
</feature>
<keyword evidence="2" id="KW-0813">Transport</keyword>
<feature type="transmembrane region" description="Helical" evidence="6">
    <location>
        <begin position="12"/>
        <end position="31"/>
    </location>
</feature>
<proteinExistence type="predicted"/>
<feature type="transmembrane region" description="Helical" evidence="6">
    <location>
        <begin position="172"/>
        <end position="191"/>
    </location>
</feature>
<dbReference type="PANTHER" id="PTHR10778">
    <property type="entry name" value="SOLUTE CARRIER FAMILY 35 MEMBER B"/>
    <property type="match status" value="1"/>
</dbReference>
<evidence type="ECO:0000256" key="6">
    <source>
        <dbReference type="SAM" id="Phobius"/>
    </source>
</evidence>
<keyword evidence="3 6" id="KW-0812">Transmembrane</keyword>
<keyword evidence="4 6" id="KW-1133">Transmembrane helix</keyword>
<dbReference type="Pfam" id="PF08449">
    <property type="entry name" value="UAA"/>
    <property type="match status" value="1"/>
</dbReference>
<feature type="transmembrane region" description="Helical" evidence="6">
    <location>
        <begin position="207"/>
        <end position="228"/>
    </location>
</feature>
<evidence type="ECO:0000256" key="4">
    <source>
        <dbReference type="ARBA" id="ARBA00022989"/>
    </source>
</evidence>
<evidence type="ECO:0000256" key="2">
    <source>
        <dbReference type="ARBA" id="ARBA00022448"/>
    </source>
</evidence>
<dbReference type="GO" id="GO:0046964">
    <property type="term" value="F:3'-phosphoadenosine 5'-phosphosulfate transmembrane transporter activity"/>
    <property type="evidence" value="ECO:0007669"/>
    <property type="project" value="TreeGrafter"/>
</dbReference>
<evidence type="ECO:0008006" key="8">
    <source>
        <dbReference type="Google" id="ProtNLM"/>
    </source>
</evidence>
<dbReference type="InterPro" id="IPR013657">
    <property type="entry name" value="SCL35B1-4/HUT1"/>
</dbReference>
<dbReference type="PANTHER" id="PTHR10778:SF13">
    <property type="entry name" value="ADENOSINE 3'-PHOSPHO 5'-PHOSPHOSULFATE TRANSPORTER 1"/>
    <property type="match status" value="1"/>
</dbReference>
<name>A0A7S0BSY4_9RHOD</name>
<protein>
    <recommendedName>
        <fullName evidence="8">Sugar phosphate transporter domain-containing protein</fullName>
    </recommendedName>
</protein>
<keyword evidence="5 6" id="KW-0472">Membrane</keyword>
<organism evidence="7">
    <name type="scientific">Rhodosorus marinus</name>
    <dbReference type="NCBI Taxonomy" id="101924"/>
    <lineage>
        <taxon>Eukaryota</taxon>
        <taxon>Rhodophyta</taxon>
        <taxon>Stylonematophyceae</taxon>
        <taxon>Stylonematales</taxon>
        <taxon>Stylonemataceae</taxon>
        <taxon>Rhodosorus</taxon>
    </lineage>
</organism>
<comment type="subcellular location">
    <subcellularLocation>
        <location evidence="1">Membrane</location>
        <topology evidence="1">Multi-pass membrane protein</topology>
    </subcellularLocation>
</comment>
<accession>A0A7S0BSY4</accession>
<dbReference type="GO" id="GO:0000139">
    <property type="term" value="C:Golgi membrane"/>
    <property type="evidence" value="ECO:0007669"/>
    <property type="project" value="TreeGrafter"/>
</dbReference>
<feature type="transmembrane region" description="Helical" evidence="6">
    <location>
        <begin position="266"/>
        <end position="290"/>
    </location>
</feature>
<dbReference type="GO" id="GO:0005789">
    <property type="term" value="C:endoplasmic reticulum membrane"/>
    <property type="evidence" value="ECO:0007669"/>
    <property type="project" value="TreeGrafter"/>
</dbReference>
<dbReference type="AlphaFoldDB" id="A0A7S0BSY4"/>
<gene>
    <name evidence="7" type="ORF">RMAR0315_LOCUS12714</name>
</gene>
<reference evidence="7" key="1">
    <citation type="submission" date="2021-01" db="EMBL/GenBank/DDBJ databases">
        <authorList>
            <person name="Corre E."/>
            <person name="Pelletier E."/>
            <person name="Niang G."/>
            <person name="Scheremetjew M."/>
            <person name="Finn R."/>
            <person name="Kale V."/>
            <person name="Holt S."/>
            <person name="Cochrane G."/>
            <person name="Meng A."/>
            <person name="Brown T."/>
            <person name="Cohen L."/>
        </authorList>
    </citation>
    <scope>NUCLEOTIDE SEQUENCE</scope>
    <source>
        <strain evidence="7">UTEX LB 2760</strain>
    </source>
</reference>
<evidence type="ECO:0000313" key="7">
    <source>
        <dbReference type="EMBL" id="CAD8402709.1"/>
    </source>
</evidence>
<dbReference type="EMBL" id="HBEK01023154">
    <property type="protein sequence ID" value="CAD8402709.1"/>
    <property type="molecule type" value="Transcribed_RNA"/>
</dbReference>
<evidence type="ECO:0000256" key="5">
    <source>
        <dbReference type="ARBA" id="ARBA00023136"/>
    </source>
</evidence>